<dbReference type="EMBL" id="CP077062">
    <property type="protein sequence ID" value="QWZ08855.1"/>
    <property type="molecule type" value="Genomic_DNA"/>
</dbReference>
<proteinExistence type="predicted"/>
<keyword evidence="4" id="KW-1185">Reference proteome</keyword>
<gene>
    <name evidence="3" type="ORF">KRR39_03100</name>
</gene>
<dbReference type="AlphaFoldDB" id="A0A975Y0V4"/>
<feature type="transmembrane region" description="Helical" evidence="2">
    <location>
        <begin position="15"/>
        <end position="32"/>
    </location>
</feature>
<evidence type="ECO:0000256" key="1">
    <source>
        <dbReference type="SAM" id="MobiDB-lite"/>
    </source>
</evidence>
<feature type="transmembrane region" description="Helical" evidence="2">
    <location>
        <begin position="72"/>
        <end position="91"/>
    </location>
</feature>
<keyword evidence="2" id="KW-1133">Transmembrane helix</keyword>
<dbReference type="Proteomes" id="UP000683575">
    <property type="component" value="Chromosome"/>
</dbReference>
<keyword evidence="2" id="KW-0812">Transmembrane</keyword>
<dbReference type="KEGG" id="nps:KRR39_03100"/>
<protein>
    <submittedName>
        <fullName evidence="3">Uncharacterized protein</fullName>
    </submittedName>
</protein>
<keyword evidence="2" id="KW-0472">Membrane</keyword>
<feature type="compositionally biased region" description="Pro residues" evidence="1">
    <location>
        <begin position="125"/>
        <end position="136"/>
    </location>
</feature>
<evidence type="ECO:0000313" key="4">
    <source>
        <dbReference type="Proteomes" id="UP000683575"/>
    </source>
</evidence>
<name>A0A975Y0V4_9ACTN</name>
<feature type="transmembrane region" description="Helical" evidence="2">
    <location>
        <begin position="38"/>
        <end position="60"/>
    </location>
</feature>
<dbReference type="RefSeq" id="WP_216940701.1">
    <property type="nucleotide sequence ID" value="NZ_CP077062.1"/>
</dbReference>
<organism evidence="3 4">
    <name type="scientific">Nocardioides panacis</name>
    <dbReference type="NCBI Taxonomy" id="2849501"/>
    <lineage>
        <taxon>Bacteria</taxon>
        <taxon>Bacillati</taxon>
        <taxon>Actinomycetota</taxon>
        <taxon>Actinomycetes</taxon>
        <taxon>Propionibacteriales</taxon>
        <taxon>Nocardioidaceae</taxon>
        <taxon>Nocardioides</taxon>
    </lineage>
</organism>
<evidence type="ECO:0000256" key="2">
    <source>
        <dbReference type="SAM" id="Phobius"/>
    </source>
</evidence>
<reference evidence="3" key="1">
    <citation type="submission" date="2021-06" db="EMBL/GenBank/DDBJ databases">
        <title>Complete genome sequence of Nocardioides sp. G188.</title>
        <authorList>
            <person name="Im W.-T."/>
        </authorList>
    </citation>
    <scope>NUCLEOTIDE SEQUENCE</scope>
    <source>
        <strain evidence="3">G188</strain>
    </source>
</reference>
<accession>A0A975Y0V4</accession>
<sequence length="242" mass="25773">MKPTGPRARRVHDRVWTLATGTLIAAGLIAALHQPGALASIALFLSASTMGMLVTIAFEPEELPGADLLRRMFLGGLVGGGLLVALVGLSVTFGPAAAWPVGLCLVTSPDLLRWVRVLLGRDAVPAPPAPAPPPPARRTTRKPVADPPPPAPLPADEAESFVVPDVMGDDDLCRAWCSSFVALQRARSEEARMRVVGMRAIYLDEIERRHPEAFQAWLAAGARASQDPRRFLGRGPNAHGQV</sequence>
<feature type="region of interest" description="Disordered" evidence="1">
    <location>
        <begin position="125"/>
        <end position="156"/>
    </location>
</feature>
<evidence type="ECO:0000313" key="3">
    <source>
        <dbReference type="EMBL" id="QWZ08855.1"/>
    </source>
</evidence>